<evidence type="ECO:0008006" key="3">
    <source>
        <dbReference type="Google" id="ProtNLM"/>
    </source>
</evidence>
<gene>
    <name evidence="1" type="ORF">BVL52_08860</name>
</gene>
<proteinExistence type="predicted"/>
<name>A0ABX3IVI4_9PSED</name>
<organism evidence="1 2">
    <name type="scientific">Pseudomonas oryzihabitans</name>
    <dbReference type="NCBI Taxonomy" id="47885"/>
    <lineage>
        <taxon>Bacteria</taxon>
        <taxon>Pseudomonadati</taxon>
        <taxon>Pseudomonadota</taxon>
        <taxon>Gammaproteobacteria</taxon>
        <taxon>Pseudomonadales</taxon>
        <taxon>Pseudomonadaceae</taxon>
        <taxon>Pseudomonas</taxon>
    </lineage>
</organism>
<evidence type="ECO:0000313" key="2">
    <source>
        <dbReference type="Proteomes" id="UP000189310"/>
    </source>
</evidence>
<protein>
    <recommendedName>
        <fullName evidence="3">Phage tail protein</fullName>
    </recommendedName>
</protein>
<comment type="caution">
    <text evidence="1">The sequence shown here is derived from an EMBL/GenBank/DDBJ whole genome shotgun (WGS) entry which is preliminary data.</text>
</comment>
<reference evidence="1 2" key="1">
    <citation type="submission" date="2017-01" db="EMBL/GenBank/DDBJ databases">
        <title>Pseudomonas psychrotolerans genome sequencing and assembly.</title>
        <authorList>
            <person name="Vyas B."/>
            <person name="Mayilraj S."/>
        </authorList>
    </citation>
    <scope>NUCLEOTIDE SEQUENCE [LARGE SCALE GENOMIC DNA]</scope>
    <source>
        <strain evidence="1 2">SDS18</strain>
    </source>
</reference>
<keyword evidence="2" id="KW-1185">Reference proteome</keyword>
<sequence>MRNALINGGMVINQRAFAGGSLAPGVYGFDRWKAGSNGASVSVSSGTITLASGAIIQVVEADSAAYLAGKAVTFSVEDPSATVTVAAVFAATDTTSVSGTIASGSGRKGVTLTLPSGTGNLTITVSVSSSTTFKRMQLELGSVATGWDARSTAFELHLCQRYYWQGLPWASGINTPIYTSGGYQSFAYSFPVTMRTAPAMTISNSSWSTGNLNTNFGTNGVSVSPNINGFRILVQSSAAAANCYVDWSGGGYFAADAEL</sequence>
<evidence type="ECO:0000313" key="1">
    <source>
        <dbReference type="EMBL" id="ONN71743.1"/>
    </source>
</evidence>
<dbReference type="Proteomes" id="UP000189310">
    <property type="component" value="Unassembled WGS sequence"/>
</dbReference>
<accession>A0ABX3IVI4</accession>
<dbReference type="EMBL" id="MTLN01000004">
    <property type="protein sequence ID" value="ONN71743.1"/>
    <property type="molecule type" value="Genomic_DNA"/>
</dbReference>